<dbReference type="Gene3D" id="2.170.300.10">
    <property type="entry name" value="Tie2 ligand-binding domain superfamily"/>
    <property type="match status" value="1"/>
</dbReference>
<feature type="domain" description="EMI" evidence="6">
    <location>
        <begin position="25"/>
        <end position="89"/>
    </location>
</feature>
<evidence type="ECO:0000256" key="5">
    <source>
        <dbReference type="SAM" id="SignalP"/>
    </source>
</evidence>
<feature type="chain" id="PRO_5034312319" evidence="5">
    <location>
        <begin position="21"/>
        <end position="465"/>
    </location>
</feature>
<dbReference type="InterPro" id="IPR052108">
    <property type="entry name" value="MEGF/SIB"/>
</dbReference>
<dbReference type="KEGG" id="aplc:110979055"/>
<sequence>MDPVAHVTLLLLISTNLAFSQELTGPNVCAESVTRRKTKQVEHTTYTYNCQLGQQTCSVTRSITVYYTDYESRQICCKGWLRNESNCLTPCPLKTYGQNCTGTCDCTSANSHCDPINGCSCDTGWKPPNCSEPCDSYTYGFACAKNCTCLNEATCDPVNGSCSCTPGWMDPDCSKACPADRFGANCLDECSCDTGVTCDRVTGNCTLLEITSAVPEATNDPTEAIITLVYADNGIDEGRIHFMAARLAATIALIVGCIVFIVAVVGASLYFISKRVFKTIRARNSADPEERNCNSSQRPEDQCEESVIQPSQPAPNSSLEEDESDVNEPSLGNAVDEAATLANVNGHAEGTEAATSEAAIAEAEPVADGLPRAGTVRRNKRDELPPTLPRPKCSWAEDENAYCELGGGPEQNQTLASKPKPNVKPRRFTRKPSSTTRTETAGNEASNKREDPLYHVLNPDQSGED</sequence>
<organism evidence="7 8">
    <name type="scientific">Acanthaster planci</name>
    <name type="common">Crown-of-thorns starfish</name>
    <dbReference type="NCBI Taxonomy" id="133434"/>
    <lineage>
        <taxon>Eukaryota</taxon>
        <taxon>Metazoa</taxon>
        <taxon>Echinodermata</taxon>
        <taxon>Eleutherozoa</taxon>
        <taxon>Asterozoa</taxon>
        <taxon>Asteroidea</taxon>
        <taxon>Valvatacea</taxon>
        <taxon>Valvatida</taxon>
        <taxon>Acanthasteridae</taxon>
        <taxon>Acanthaster</taxon>
    </lineage>
</organism>
<dbReference type="RefSeq" id="XP_022090232.1">
    <property type="nucleotide sequence ID" value="XM_022234540.1"/>
</dbReference>
<gene>
    <name evidence="8" type="primary">LOC110979055</name>
</gene>
<reference evidence="8" key="1">
    <citation type="submission" date="2025-08" db="UniProtKB">
        <authorList>
            <consortium name="RefSeq"/>
        </authorList>
    </citation>
    <scope>IDENTIFICATION</scope>
</reference>
<feature type="compositionally biased region" description="Basic residues" evidence="3">
    <location>
        <begin position="421"/>
        <end position="430"/>
    </location>
</feature>
<evidence type="ECO:0000256" key="2">
    <source>
        <dbReference type="ARBA" id="ARBA00023157"/>
    </source>
</evidence>
<feature type="compositionally biased region" description="Polar residues" evidence="3">
    <location>
        <begin position="431"/>
        <end position="445"/>
    </location>
</feature>
<dbReference type="AlphaFoldDB" id="A0A8B7YCD6"/>
<evidence type="ECO:0000256" key="4">
    <source>
        <dbReference type="SAM" id="Phobius"/>
    </source>
</evidence>
<keyword evidence="4" id="KW-1133">Transmembrane helix</keyword>
<protein>
    <submittedName>
        <fullName evidence="8">Uncharacterized protein LOC110979055 isoform X1</fullName>
    </submittedName>
</protein>
<keyword evidence="4" id="KW-0812">Transmembrane</keyword>
<feature type="region of interest" description="Disordered" evidence="3">
    <location>
        <begin position="349"/>
        <end position="465"/>
    </location>
</feature>
<feature type="transmembrane region" description="Helical" evidence="4">
    <location>
        <begin position="247"/>
        <end position="272"/>
    </location>
</feature>
<feature type="compositionally biased region" description="Low complexity" evidence="3">
    <location>
        <begin position="351"/>
        <end position="364"/>
    </location>
</feature>
<accession>A0A8B7YCD6</accession>
<keyword evidence="7" id="KW-1185">Reference proteome</keyword>
<feature type="region of interest" description="Disordered" evidence="3">
    <location>
        <begin position="284"/>
        <end position="330"/>
    </location>
</feature>
<evidence type="ECO:0000313" key="8">
    <source>
        <dbReference type="RefSeq" id="XP_022090232.1"/>
    </source>
</evidence>
<evidence type="ECO:0000259" key="6">
    <source>
        <dbReference type="PROSITE" id="PS51041"/>
    </source>
</evidence>
<dbReference type="InterPro" id="IPR011489">
    <property type="entry name" value="EMI_domain"/>
</dbReference>
<dbReference type="Proteomes" id="UP000694845">
    <property type="component" value="Unplaced"/>
</dbReference>
<keyword evidence="4" id="KW-0472">Membrane</keyword>
<name>A0A8B7YCD6_ACAPL</name>
<feature type="compositionally biased region" description="Polar residues" evidence="3">
    <location>
        <begin position="308"/>
        <end position="318"/>
    </location>
</feature>
<proteinExistence type="predicted"/>
<feature type="signal peptide" evidence="5">
    <location>
        <begin position="1"/>
        <end position="20"/>
    </location>
</feature>
<evidence type="ECO:0000256" key="3">
    <source>
        <dbReference type="SAM" id="MobiDB-lite"/>
    </source>
</evidence>
<keyword evidence="2" id="KW-1015">Disulfide bond</keyword>
<evidence type="ECO:0000313" key="7">
    <source>
        <dbReference type="Proteomes" id="UP000694845"/>
    </source>
</evidence>
<dbReference type="PANTHER" id="PTHR24035">
    <property type="entry name" value="MULTIPLE EPIDERMAL GROWTH FACTOR-LIKE DOMAINS PROTEIN"/>
    <property type="match status" value="1"/>
</dbReference>
<dbReference type="PROSITE" id="PS51041">
    <property type="entry name" value="EMI"/>
    <property type="match status" value="1"/>
</dbReference>
<dbReference type="OrthoDB" id="18487at2759"/>
<dbReference type="PANTHER" id="PTHR24035:SF109">
    <property type="entry name" value="PROTEIN DRAPER"/>
    <property type="match status" value="1"/>
</dbReference>
<keyword evidence="1 5" id="KW-0732">Signal</keyword>
<evidence type="ECO:0000256" key="1">
    <source>
        <dbReference type="ARBA" id="ARBA00022729"/>
    </source>
</evidence>
<dbReference type="GeneID" id="110979055"/>